<organism evidence="2 3">
    <name type="scientific">Mesosutterella porci</name>
    <dbReference type="NCBI Taxonomy" id="2915351"/>
    <lineage>
        <taxon>Bacteria</taxon>
        <taxon>Pseudomonadati</taxon>
        <taxon>Pseudomonadota</taxon>
        <taxon>Betaproteobacteria</taxon>
        <taxon>Burkholderiales</taxon>
        <taxon>Sutterellaceae</taxon>
        <taxon>Mesosutterella</taxon>
    </lineage>
</organism>
<keyword evidence="1" id="KW-0812">Transmembrane</keyword>
<sequence length="66" mass="6893">MTTIWLNLAFAMPFYFVAVALAATKIPTSVNEALVFNAGSVFVTVCSALLLNWKKGGGSGPTALEA</sequence>
<proteinExistence type="predicted"/>
<reference evidence="2 3" key="1">
    <citation type="submission" date="2022-02" db="EMBL/GenBank/DDBJ databases">
        <title>Mesosutterella porci, a novel member of the family Sutterellaceae from pig feces.</title>
        <authorList>
            <person name="Wylensek D."/>
            <person name="Clavel T."/>
        </authorList>
    </citation>
    <scope>NUCLEOTIDE SEQUENCE [LARGE SCALE GENOMIC DNA]</scope>
    <source>
        <strain evidence="3">oilRF-744-wt-GAM-9</strain>
    </source>
</reference>
<evidence type="ECO:0000256" key="1">
    <source>
        <dbReference type="SAM" id="Phobius"/>
    </source>
</evidence>
<name>A0ABS9MQ18_9BURK</name>
<keyword evidence="1" id="KW-0472">Membrane</keyword>
<feature type="transmembrane region" description="Helical" evidence="1">
    <location>
        <begin position="34"/>
        <end position="53"/>
    </location>
</feature>
<keyword evidence="3" id="KW-1185">Reference proteome</keyword>
<dbReference type="RefSeq" id="WP_237978342.1">
    <property type="nucleotide sequence ID" value="NZ_JAKNCT010000004.1"/>
</dbReference>
<protein>
    <recommendedName>
        <fullName evidence="4">EamA domain-containing protein</fullName>
    </recommendedName>
</protein>
<keyword evidence="1" id="KW-1133">Transmembrane helix</keyword>
<gene>
    <name evidence="2" type="ORF">MAF45_04420</name>
</gene>
<evidence type="ECO:0000313" key="2">
    <source>
        <dbReference type="EMBL" id="MCG5030689.1"/>
    </source>
</evidence>
<dbReference type="EMBL" id="JAKNCT010000004">
    <property type="protein sequence ID" value="MCG5030689.1"/>
    <property type="molecule type" value="Genomic_DNA"/>
</dbReference>
<evidence type="ECO:0000313" key="3">
    <source>
        <dbReference type="Proteomes" id="UP001297600"/>
    </source>
</evidence>
<comment type="caution">
    <text evidence="2">The sequence shown here is derived from an EMBL/GenBank/DDBJ whole genome shotgun (WGS) entry which is preliminary data.</text>
</comment>
<evidence type="ECO:0008006" key="4">
    <source>
        <dbReference type="Google" id="ProtNLM"/>
    </source>
</evidence>
<dbReference type="Proteomes" id="UP001297600">
    <property type="component" value="Unassembled WGS sequence"/>
</dbReference>
<accession>A0ABS9MQ18</accession>